<keyword evidence="2" id="KW-1185">Reference proteome</keyword>
<name>A0ACC0P5S7_RHOML</name>
<comment type="caution">
    <text evidence="1">The sequence shown here is derived from an EMBL/GenBank/DDBJ whole genome shotgun (WGS) entry which is preliminary data.</text>
</comment>
<dbReference type="Proteomes" id="UP001062846">
    <property type="component" value="Chromosome 4"/>
</dbReference>
<reference evidence="1" key="1">
    <citation type="submission" date="2022-02" db="EMBL/GenBank/DDBJ databases">
        <title>Plant Genome Project.</title>
        <authorList>
            <person name="Zhang R.-G."/>
        </authorList>
    </citation>
    <scope>NUCLEOTIDE SEQUENCE</scope>
    <source>
        <strain evidence="1">AT1</strain>
    </source>
</reference>
<proteinExistence type="predicted"/>
<protein>
    <submittedName>
        <fullName evidence="1">Uncharacterized protein</fullName>
    </submittedName>
</protein>
<evidence type="ECO:0000313" key="2">
    <source>
        <dbReference type="Proteomes" id="UP001062846"/>
    </source>
</evidence>
<organism evidence="1 2">
    <name type="scientific">Rhododendron molle</name>
    <name type="common">Chinese azalea</name>
    <name type="synonym">Azalea mollis</name>
    <dbReference type="NCBI Taxonomy" id="49168"/>
    <lineage>
        <taxon>Eukaryota</taxon>
        <taxon>Viridiplantae</taxon>
        <taxon>Streptophyta</taxon>
        <taxon>Embryophyta</taxon>
        <taxon>Tracheophyta</taxon>
        <taxon>Spermatophyta</taxon>
        <taxon>Magnoliopsida</taxon>
        <taxon>eudicotyledons</taxon>
        <taxon>Gunneridae</taxon>
        <taxon>Pentapetalae</taxon>
        <taxon>asterids</taxon>
        <taxon>Ericales</taxon>
        <taxon>Ericaceae</taxon>
        <taxon>Ericoideae</taxon>
        <taxon>Rhodoreae</taxon>
        <taxon>Rhododendron</taxon>
    </lineage>
</organism>
<sequence length="454" mass="49692">MQNAGDQDQKGKTAGQSETLKMLNAILREKETQKAAEDTSKMADTHMIVATLISAISFAAGFTIPGGYHGDQDPNQGMPVLVREAAFKAFVINNTIAVVCSTSSVFLYVSASLFNIKGQERESRARRHAIAFGRTITAMLAMMLAFITGAYAVLAQSLGLAIVTCVIACPPFLVYAFDLKKHFAEEIEYAKDSLSLYWRKFIEYAKDSLSSYWRKFTEPPIAFCQHMHALLKLLCTIAVETRDYYQYGSEHVQSSNGSGIEELNQYSADKFALQLTPNSNTLLHVAAEFGSYHCVPVILSKCPSLLRRANTDGDAPIHVAVARMNSRVVESLVDFTKSEGGGAAAVREMLRARNHDGDMPLHLAARYGISGAILEILSTEEDPGLDHGPNTAGETPLYLLVERGYNVTVLSHMLKTCTPPEYYGSPSGRAAVIRRKGLSENGGDGKYLGRWVIL</sequence>
<evidence type="ECO:0000313" key="1">
    <source>
        <dbReference type="EMBL" id="KAI8560820.1"/>
    </source>
</evidence>
<accession>A0ACC0P5S7</accession>
<gene>
    <name evidence="1" type="ORF">RHMOL_Rhmol04G0285800</name>
</gene>
<dbReference type="EMBL" id="CM046391">
    <property type="protein sequence ID" value="KAI8560820.1"/>
    <property type="molecule type" value="Genomic_DNA"/>
</dbReference>